<keyword evidence="2" id="KW-1185">Reference proteome</keyword>
<gene>
    <name evidence="1" type="ORF">PLANPX_2644</name>
</gene>
<proteinExistence type="predicted"/>
<name>A0A5K7XAQ8_9BACT</name>
<organism evidence="1 2">
    <name type="scientific">Lacipirellula parvula</name>
    <dbReference type="NCBI Taxonomy" id="2650471"/>
    <lineage>
        <taxon>Bacteria</taxon>
        <taxon>Pseudomonadati</taxon>
        <taxon>Planctomycetota</taxon>
        <taxon>Planctomycetia</taxon>
        <taxon>Pirellulales</taxon>
        <taxon>Lacipirellulaceae</taxon>
        <taxon>Lacipirellula</taxon>
    </lineage>
</organism>
<accession>A0A5K7XAQ8</accession>
<dbReference type="AlphaFoldDB" id="A0A5K7XAQ8"/>
<sequence>MVEGFELIGVYLRSSAVPFLFPIPLRESNTPGVWFVRGGVRGRLI</sequence>
<evidence type="ECO:0000313" key="1">
    <source>
        <dbReference type="EMBL" id="BBO33032.1"/>
    </source>
</evidence>
<reference evidence="2" key="1">
    <citation type="submission" date="2019-10" db="EMBL/GenBank/DDBJ databases">
        <title>Lacipirellula parvula gen. nov., sp. nov., representing a lineage of planctomycetes widespread in freshwater anoxic habitats, and description of the family Lacipirellulaceae.</title>
        <authorList>
            <person name="Dedysh S.N."/>
            <person name="Kulichevskaya I.S."/>
            <person name="Beletsky A.V."/>
            <person name="Rakitin A.L."/>
            <person name="Mardanov A.V."/>
            <person name="Ivanova A.A."/>
            <person name="Saltykova V.X."/>
            <person name="Rijpstra W.I.C."/>
            <person name="Sinninghe Damste J.S."/>
            <person name="Ravin N.V."/>
        </authorList>
    </citation>
    <scope>NUCLEOTIDE SEQUENCE [LARGE SCALE GENOMIC DNA]</scope>
    <source>
        <strain evidence="2">PX69</strain>
    </source>
</reference>
<dbReference type="Proteomes" id="UP000326837">
    <property type="component" value="Chromosome"/>
</dbReference>
<evidence type="ECO:0000313" key="2">
    <source>
        <dbReference type="Proteomes" id="UP000326837"/>
    </source>
</evidence>
<dbReference type="EMBL" id="AP021861">
    <property type="protein sequence ID" value="BBO33032.1"/>
    <property type="molecule type" value="Genomic_DNA"/>
</dbReference>
<dbReference type="KEGG" id="lpav:PLANPX_2644"/>
<protein>
    <submittedName>
        <fullName evidence="1">Uncharacterized protein</fullName>
    </submittedName>
</protein>